<organism evidence="1 2">
    <name type="scientific">Vairimorpha necatrix</name>
    <dbReference type="NCBI Taxonomy" id="6039"/>
    <lineage>
        <taxon>Eukaryota</taxon>
        <taxon>Fungi</taxon>
        <taxon>Fungi incertae sedis</taxon>
        <taxon>Microsporidia</taxon>
        <taxon>Nosematidae</taxon>
        <taxon>Vairimorpha</taxon>
    </lineage>
</organism>
<evidence type="ECO:0000313" key="1">
    <source>
        <dbReference type="EMBL" id="WUR03754.1"/>
    </source>
</evidence>
<reference evidence="1" key="1">
    <citation type="journal article" date="2024" name="BMC Genomics">
        <title>Functional annotation of a divergent genome using sequence and structure-based similarity.</title>
        <authorList>
            <person name="Svedberg D."/>
            <person name="Winiger R.R."/>
            <person name="Berg A."/>
            <person name="Sharma H."/>
            <person name="Tellgren-Roth C."/>
            <person name="Debrunner-Vossbrinck B.A."/>
            <person name="Vossbrinck C.R."/>
            <person name="Barandun J."/>
        </authorList>
    </citation>
    <scope>NUCLEOTIDE SEQUENCE</scope>
    <source>
        <strain evidence="1">Illinois isolate</strain>
    </source>
</reference>
<accession>A0AAX4JCN1</accession>
<dbReference type="GeneID" id="90541572"/>
<keyword evidence="2" id="KW-1185">Reference proteome</keyword>
<dbReference type="Proteomes" id="UP001334084">
    <property type="component" value="Chromosome 6"/>
</dbReference>
<dbReference type="KEGG" id="vnx:VNE69_06075"/>
<name>A0AAX4JCN1_9MICR</name>
<dbReference type="EMBL" id="CP142731">
    <property type="protein sequence ID" value="WUR03754.1"/>
    <property type="molecule type" value="Genomic_DNA"/>
</dbReference>
<dbReference type="RefSeq" id="XP_065329899.1">
    <property type="nucleotide sequence ID" value="XM_065473827.1"/>
</dbReference>
<sequence>MNLVYLLTLGVYRSNVRCERKTIENHDSNEFNCNLSFVLILIKDLTYYNNNHSLSILKIKSYKNLKSKRQDSSTQKSSSDLTSIIKSLKIKLYNDAGKWYLNQTVQKLKKKNISMIKDQKSLQEIYNFLQTFEEYILKVKEYSIDFLRFFNELKDEKNHNFDHNSLQDLQKVCNYVVEQNDHIKSLSNCVKILQNALIDKNIHNK</sequence>
<proteinExistence type="predicted"/>
<evidence type="ECO:0000313" key="2">
    <source>
        <dbReference type="Proteomes" id="UP001334084"/>
    </source>
</evidence>
<dbReference type="AlphaFoldDB" id="A0AAX4JCN1"/>
<protein>
    <submittedName>
        <fullName evidence="1">SP-containing protein</fullName>
    </submittedName>
</protein>
<gene>
    <name evidence="1" type="ORF">VNE69_06075</name>
</gene>